<evidence type="ECO:0000256" key="1">
    <source>
        <dbReference type="ARBA" id="ARBA00022801"/>
    </source>
</evidence>
<dbReference type="PANTHER" id="PTHR30404:SF0">
    <property type="entry name" value="N-ACETYLMURAMOYL-L-ALANINE AMIDASE AMIC"/>
    <property type="match status" value="1"/>
</dbReference>
<dbReference type="SUPFAM" id="SSF53187">
    <property type="entry name" value="Zn-dependent exopeptidases"/>
    <property type="match status" value="1"/>
</dbReference>
<dbReference type="Gene3D" id="3.40.630.40">
    <property type="entry name" value="Zn-dependent exopeptidases"/>
    <property type="match status" value="1"/>
</dbReference>
<dbReference type="Pfam" id="PF01520">
    <property type="entry name" value="Amidase_3"/>
    <property type="match status" value="1"/>
</dbReference>
<dbReference type="Proteomes" id="UP001481872">
    <property type="component" value="Unassembled WGS sequence"/>
</dbReference>
<accession>A0ABV1J563</accession>
<dbReference type="PANTHER" id="PTHR30404">
    <property type="entry name" value="N-ACETYLMURAMOYL-L-ALANINE AMIDASE"/>
    <property type="match status" value="1"/>
</dbReference>
<protein>
    <submittedName>
        <fullName evidence="4">N-acetylmuramoyl-L-alanine amidase</fullName>
        <ecNumber evidence="4">3.5.1.28</ecNumber>
    </submittedName>
</protein>
<dbReference type="InterPro" id="IPR050695">
    <property type="entry name" value="N-acetylmuramoyl_amidase_3"/>
</dbReference>
<evidence type="ECO:0000313" key="4">
    <source>
        <dbReference type="EMBL" id="MEQ3353110.1"/>
    </source>
</evidence>
<reference evidence="4 5" key="1">
    <citation type="submission" date="2024-04" db="EMBL/GenBank/DDBJ databases">
        <title>Human intestinal bacterial collection.</title>
        <authorList>
            <person name="Pauvert C."/>
            <person name="Hitch T.C.A."/>
            <person name="Clavel T."/>
        </authorList>
    </citation>
    <scope>NUCLEOTIDE SEQUENCE [LARGE SCALE GENOMIC DNA]</scope>
    <source>
        <strain evidence="4 5">CLA-SR-H026</strain>
    </source>
</reference>
<dbReference type="SMART" id="SM00646">
    <property type="entry name" value="Ami_3"/>
    <property type="match status" value="1"/>
</dbReference>
<proteinExistence type="predicted"/>
<feature type="compositionally biased region" description="Basic and acidic residues" evidence="2">
    <location>
        <begin position="42"/>
        <end position="54"/>
    </location>
</feature>
<sequence length="295" mass="32124">MKKWIIGALLLLLVTATGLKIYAAKTEAELIHQVRLDEMRREERQEARKKEAAKKIPPQNIKKEMPQAAAETPAEKTSEAQPQVPAGTGPIVAIDAGHQARGNPEKETIAPSSNQMKAKVADGTRGVATGIGEYEFNLNFSRCLKQKLESAGYRVVMIRDSNDVNLSNQERAAIANASGAEVYLRIHANGGPKAVAGIETYYPSKNNPDVGHLSDASMQLSELILSEMAAATSAKPRGAIARDDLTGTNFAQMPTSLIECGYMSNPEEDKKLNDPSYQEAMAIGILRALDRYFQR</sequence>
<dbReference type="InterPro" id="IPR002508">
    <property type="entry name" value="MurNAc-LAA_cat"/>
</dbReference>
<organism evidence="4 5">
    <name type="scientific">Aedoeadaptatus acetigenes</name>
    <dbReference type="NCBI Taxonomy" id="2981723"/>
    <lineage>
        <taxon>Bacteria</taxon>
        <taxon>Bacillati</taxon>
        <taxon>Bacillota</taxon>
        <taxon>Tissierellia</taxon>
        <taxon>Tissierellales</taxon>
        <taxon>Peptoniphilaceae</taxon>
        <taxon>Aedoeadaptatus</taxon>
    </lineage>
</organism>
<feature type="region of interest" description="Disordered" evidence="2">
    <location>
        <begin position="42"/>
        <end position="90"/>
    </location>
</feature>
<dbReference type="EC" id="3.5.1.28" evidence="4"/>
<keyword evidence="1 4" id="KW-0378">Hydrolase</keyword>
<keyword evidence="5" id="KW-1185">Reference proteome</keyword>
<dbReference type="RefSeq" id="WP_349053526.1">
    <property type="nucleotide sequence ID" value="NZ_JBBNPS010000003.1"/>
</dbReference>
<dbReference type="CDD" id="cd02696">
    <property type="entry name" value="MurNAc-LAA"/>
    <property type="match status" value="1"/>
</dbReference>
<gene>
    <name evidence="4" type="ORF">AAA081_02170</name>
</gene>
<evidence type="ECO:0000259" key="3">
    <source>
        <dbReference type="SMART" id="SM00646"/>
    </source>
</evidence>
<dbReference type="EMBL" id="JBBNPS010000003">
    <property type="protein sequence ID" value="MEQ3353110.1"/>
    <property type="molecule type" value="Genomic_DNA"/>
</dbReference>
<evidence type="ECO:0000256" key="2">
    <source>
        <dbReference type="SAM" id="MobiDB-lite"/>
    </source>
</evidence>
<evidence type="ECO:0000313" key="5">
    <source>
        <dbReference type="Proteomes" id="UP001481872"/>
    </source>
</evidence>
<comment type="caution">
    <text evidence="4">The sequence shown here is derived from an EMBL/GenBank/DDBJ whole genome shotgun (WGS) entry which is preliminary data.</text>
</comment>
<dbReference type="GO" id="GO:0008745">
    <property type="term" value="F:N-acetylmuramoyl-L-alanine amidase activity"/>
    <property type="evidence" value="ECO:0007669"/>
    <property type="project" value="UniProtKB-EC"/>
</dbReference>
<name>A0ABV1J563_9FIRM</name>
<feature type="domain" description="MurNAc-LAA" evidence="3">
    <location>
        <begin position="172"/>
        <end position="290"/>
    </location>
</feature>